<sequence>MALAAIIRAANRQNKSLDLSRKDLDQCPSLIGQLTKIEEIKLTNNRLTDLPKEMCLLNKLQLLNIGGNKFAVLPINLQHFTNLRSLIAYNNRIEILPPIVLNSLKNVTLLNLNNNNLKQIPAEIGRLKNLQNFSVDHNQLEELPFELCYLERLENLHLGYNHLISLPEDLGQLWRLKRLILHKNCLQELPAFETLPLKQFYYECNPLLQLRPVSSVQEEEVFALKETVARYIMNQMKNNYPNLWHMIITNPESRTILNEGSQCAVCKNFLLNTWLECVKFVATPQKGFKTSSTTDLMPINARLCSYKCFNKRHNFYGIASTTEPQ</sequence>
<reference evidence="3" key="1">
    <citation type="submission" date="2021-01" db="EMBL/GenBank/DDBJ databases">
        <authorList>
            <person name="Li R."/>
            <person name="Bekaert M."/>
        </authorList>
    </citation>
    <scope>NUCLEOTIDE SEQUENCE</scope>
    <source>
        <strain evidence="3">Farmed</strain>
    </source>
</reference>
<protein>
    <recommendedName>
        <fullName evidence="5">Leucine-rich repeat-containing protein 69</fullName>
    </recommendedName>
</protein>
<evidence type="ECO:0000256" key="2">
    <source>
        <dbReference type="ARBA" id="ARBA00022737"/>
    </source>
</evidence>
<evidence type="ECO:0000313" key="3">
    <source>
        <dbReference type="EMBL" id="CAE1325595.1"/>
    </source>
</evidence>
<dbReference type="SMART" id="SM00369">
    <property type="entry name" value="LRR_TYP"/>
    <property type="match status" value="6"/>
</dbReference>
<dbReference type="InterPro" id="IPR001611">
    <property type="entry name" value="Leu-rich_rpt"/>
</dbReference>
<dbReference type="Proteomes" id="UP000597762">
    <property type="component" value="Unassembled WGS sequence"/>
</dbReference>
<dbReference type="InterPro" id="IPR032675">
    <property type="entry name" value="LRR_dom_sf"/>
</dbReference>
<name>A0A812EIR7_ACAPH</name>
<evidence type="ECO:0008006" key="5">
    <source>
        <dbReference type="Google" id="ProtNLM"/>
    </source>
</evidence>
<evidence type="ECO:0000313" key="4">
    <source>
        <dbReference type="Proteomes" id="UP000597762"/>
    </source>
</evidence>
<gene>
    <name evidence="3" type="ORF">SPHA_75233</name>
</gene>
<proteinExistence type="predicted"/>
<dbReference type="OrthoDB" id="660555at2759"/>
<accession>A0A812EIR7</accession>
<evidence type="ECO:0000256" key="1">
    <source>
        <dbReference type="ARBA" id="ARBA00022614"/>
    </source>
</evidence>
<organism evidence="3 4">
    <name type="scientific">Acanthosepion pharaonis</name>
    <name type="common">Pharaoh cuttlefish</name>
    <name type="synonym">Sepia pharaonis</name>
    <dbReference type="NCBI Taxonomy" id="158019"/>
    <lineage>
        <taxon>Eukaryota</taxon>
        <taxon>Metazoa</taxon>
        <taxon>Spiralia</taxon>
        <taxon>Lophotrochozoa</taxon>
        <taxon>Mollusca</taxon>
        <taxon>Cephalopoda</taxon>
        <taxon>Coleoidea</taxon>
        <taxon>Decapodiformes</taxon>
        <taxon>Sepiida</taxon>
        <taxon>Sepiina</taxon>
        <taxon>Sepiidae</taxon>
        <taxon>Acanthosepion</taxon>
    </lineage>
</organism>
<keyword evidence="2" id="KW-0677">Repeat</keyword>
<dbReference type="Pfam" id="PF13855">
    <property type="entry name" value="LRR_8"/>
    <property type="match status" value="1"/>
</dbReference>
<dbReference type="GO" id="GO:0005737">
    <property type="term" value="C:cytoplasm"/>
    <property type="evidence" value="ECO:0007669"/>
    <property type="project" value="TreeGrafter"/>
</dbReference>
<comment type="caution">
    <text evidence="3">The sequence shown here is derived from an EMBL/GenBank/DDBJ whole genome shotgun (WGS) entry which is preliminary data.</text>
</comment>
<dbReference type="InterPro" id="IPR003591">
    <property type="entry name" value="Leu-rich_rpt_typical-subtyp"/>
</dbReference>
<dbReference type="PANTHER" id="PTHR48051">
    <property type="match status" value="1"/>
</dbReference>
<dbReference type="InterPro" id="IPR050216">
    <property type="entry name" value="LRR_domain-containing"/>
</dbReference>
<dbReference type="EMBL" id="CAHIKZ030005454">
    <property type="protein sequence ID" value="CAE1325595.1"/>
    <property type="molecule type" value="Genomic_DNA"/>
</dbReference>
<dbReference type="SMART" id="SM00364">
    <property type="entry name" value="LRR_BAC"/>
    <property type="match status" value="6"/>
</dbReference>
<dbReference type="PROSITE" id="PS51450">
    <property type="entry name" value="LRR"/>
    <property type="match status" value="1"/>
</dbReference>
<keyword evidence="1" id="KW-0433">Leucine-rich repeat</keyword>
<keyword evidence="4" id="KW-1185">Reference proteome</keyword>
<dbReference type="PANTHER" id="PTHR48051:SF1">
    <property type="entry name" value="RAS SUPPRESSOR PROTEIN 1"/>
    <property type="match status" value="1"/>
</dbReference>
<dbReference type="SUPFAM" id="SSF52058">
    <property type="entry name" value="L domain-like"/>
    <property type="match status" value="1"/>
</dbReference>
<dbReference type="AlphaFoldDB" id="A0A812EIR7"/>
<dbReference type="Gene3D" id="3.80.10.10">
    <property type="entry name" value="Ribonuclease Inhibitor"/>
    <property type="match status" value="1"/>
</dbReference>